<dbReference type="AlphaFoldDB" id="A0AAW0DH39"/>
<dbReference type="PANTHER" id="PTHR43201:SF5">
    <property type="entry name" value="MEDIUM-CHAIN ACYL-COA LIGASE ACSF2, MITOCHONDRIAL"/>
    <property type="match status" value="1"/>
</dbReference>
<keyword evidence="2" id="KW-0436">Ligase</keyword>
<feature type="region of interest" description="Disordered" evidence="3">
    <location>
        <begin position="470"/>
        <end position="498"/>
    </location>
</feature>
<proteinExistence type="inferred from homology"/>
<keyword evidence="7" id="KW-1185">Reference proteome</keyword>
<organism evidence="6 7">
    <name type="scientific">Paramarasmius palmivorus</name>
    <dbReference type="NCBI Taxonomy" id="297713"/>
    <lineage>
        <taxon>Eukaryota</taxon>
        <taxon>Fungi</taxon>
        <taxon>Dikarya</taxon>
        <taxon>Basidiomycota</taxon>
        <taxon>Agaricomycotina</taxon>
        <taxon>Agaricomycetes</taxon>
        <taxon>Agaricomycetidae</taxon>
        <taxon>Agaricales</taxon>
        <taxon>Marasmiineae</taxon>
        <taxon>Marasmiaceae</taxon>
        <taxon>Paramarasmius</taxon>
    </lineage>
</organism>
<dbReference type="Gene3D" id="3.40.50.12780">
    <property type="entry name" value="N-terminal domain of ligase-like"/>
    <property type="match status" value="2"/>
</dbReference>
<feature type="domain" description="AMP-binding enzyme C-terminal" evidence="5">
    <location>
        <begin position="395"/>
        <end position="472"/>
    </location>
</feature>
<evidence type="ECO:0000259" key="4">
    <source>
        <dbReference type="Pfam" id="PF00501"/>
    </source>
</evidence>
<accession>A0AAW0DH39</accession>
<dbReference type="Proteomes" id="UP001383192">
    <property type="component" value="Unassembled WGS sequence"/>
</dbReference>
<dbReference type="InterPro" id="IPR045851">
    <property type="entry name" value="AMP-bd_C_sf"/>
</dbReference>
<dbReference type="InterPro" id="IPR042099">
    <property type="entry name" value="ANL_N_sf"/>
</dbReference>
<protein>
    <submittedName>
        <fullName evidence="6">Uncharacterized protein</fullName>
    </submittedName>
</protein>
<evidence type="ECO:0000259" key="5">
    <source>
        <dbReference type="Pfam" id="PF13193"/>
    </source>
</evidence>
<dbReference type="InterPro" id="IPR025110">
    <property type="entry name" value="AMP-bd_C"/>
</dbReference>
<feature type="domain" description="AMP-dependent synthetase/ligase" evidence="4">
    <location>
        <begin position="210"/>
        <end position="326"/>
    </location>
</feature>
<evidence type="ECO:0000256" key="2">
    <source>
        <dbReference type="ARBA" id="ARBA00022598"/>
    </source>
</evidence>
<comment type="similarity">
    <text evidence="1">Belongs to the ATP-dependent AMP-binding enzyme family.</text>
</comment>
<evidence type="ECO:0000313" key="7">
    <source>
        <dbReference type="Proteomes" id="UP001383192"/>
    </source>
</evidence>
<sequence length="498" mass="54472">MPSSWLPQDGLLFCITHTQSKVLILDPERADVLEPVVKELSKSGVNVIMVLESKTKTWAGMSNWIAVLDGYKGDTDSILKDPIDILPEDNATIYFTSGTTGRPSEWLGTSVMLWLLAPDFELPCVAEKTLSRLNQDRKKAFLLQFLSSTPPERQAIRFVFDKYHIRSSLRARSLDDRCSSWAQDCSHVELESTGGLIKAEYIVMAGGLPPNTLPRVPSMVADLMEIGGFSLETATFGGAPASKMLPAKVKSVIAEANVSQGYGATETNSVAVSLAGEDQLLRPTSCGLPTLVNDLIVVDPNSLVVLPTGQVGEVWIRGPNVMQGYWRDPEATKKAITQDGWFRTGDLGYLDEEGFLYIKDRLKDIIIRGGENIVGQSLTLPKSSHLTCLQDSVSVENALYEEPGVQEAAAVGVPHEKLGEVVAAVVSVRPNAASRITEESLINLARKRLPRFAVPVIVVVLQQELEHTPSGKVKKGPLRELARTEWEKKQKTNATSKL</sequence>
<evidence type="ECO:0000313" key="6">
    <source>
        <dbReference type="EMBL" id="KAK7049532.1"/>
    </source>
</evidence>
<dbReference type="Gene3D" id="3.30.300.30">
    <property type="match status" value="1"/>
</dbReference>
<evidence type="ECO:0000256" key="1">
    <source>
        <dbReference type="ARBA" id="ARBA00006432"/>
    </source>
</evidence>
<dbReference type="PANTHER" id="PTHR43201">
    <property type="entry name" value="ACYL-COA SYNTHETASE"/>
    <property type="match status" value="1"/>
</dbReference>
<dbReference type="EMBL" id="JAYKXP010000016">
    <property type="protein sequence ID" value="KAK7049532.1"/>
    <property type="molecule type" value="Genomic_DNA"/>
</dbReference>
<comment type="caution">
    <text evidence="6">The sequence shown here is derived from an EMBL/GenBank/DDBJ whole genome shotgun (WGS) entry which is preliminary data.</text>
</comment>
<feature type="compositionally biased region" description="Basic and acidic residues" evidence="3">
    <location>
        <begin position="477"/>
        <end position="490"/>
    </location>
</feature>
<dbReference type="GO" id="GO:0006631">
    <property type="term" value="P:fatty acid metabolic process"/>
    <property type="evidence" value="ECO:0007669"/>
    <property type="project" value="TreeGrafter"/>
</dbReference>
<dbReference type="GO" id="GO:0031956">
    <property type="term" value="F:medium-chain fatty acid-CoA ligase activity"/>
    <property type="evidence" value="ECO:0007669"/>
    <property type="project" value="TreeGrafter"/>
</dbReference>
<dbReference type="InterPro" id="IPR000873">
    <property type="entry name" value="AMP-dep_synth/lig_dom"/>
</dbReference>
<name>A0AAW0DH39_9AGAR</name>
<dbReference type="Pfam" id="PF13193">
    <property type="entry name" value="AMP-binding_C"/>
    <property type="match status" value="1"/>
</dbReference>
<reference evidence="6 7" key="1">
    <citation type="submission" date="2024-01" db="EMBL/GenBank/DDBJ databases">
        <title>A draft genome for a cacao thread blight-causing isolate of Paramarasmius palmivorus.</title>
        <authorList>
            <person name="Baruah I.K."/>
            <person name="Bukari Y."/>
            <person name="Amoako-Attah I."/>
            <person name="Meinhardt L.W."/>
            <person name="Bailey B.A."/>
            <person name="Cohen S.P."/>
        </authorList>
    </citation>
    <scope>NUCLEOTIDE SEQUENCE [LARGE SCALE GENOMIC DNA]</scope>
    <source>
        <strain evidence="6 7">GH-12</strain>
    </source>
</reference>
<dbReference type="SUPFAM" id="SSF56801">
    <property type="entry name" value="Acetyl-CoA synthetase-like"/>
    <property type="match status" value="2"/>
</dbReference>
<evidence type="ECO:0000256" key="3">
    <source>
        <dbReference type="SAM" id="MobiDB-lite"/>
    </source>
</evidence>
<gene>
    <name evidence="6" type="ORF">VNI00_005563</name>
</gene>
<dbReference type="Pfam" id="PF00501">
    <property type="entry name" value="AMP-binding"/>
    <property type="match status" value="1"/>
</dbReference>